<dbReference type="Proteomes" id="UP000276178">
    <property type="component" value="Unassembled WGS sequence"/>
</dbReference>
<accession>A0A3M8AZH0</accession>
<dbReference type="OrthoDB" id="2678645at2"/>
<protein>
    <submittedName>
        <fullName evidence="2">Uncharacterized protein</fullName>
    </submittedName>
</protein>
<dbReference type="Proteomes" id="UP000317180">
    <property type="component" value="Unassembled WGS sequence"/>
</dbReference>
<evidence type="ECO:0000313" key="4">
    <source>
        <dbReference type="Proteomes" id="UP000317180"/>
    </source>
</evidence>
<proteinExistence type="predicted"/>
<reference evidence="2 3" key="1">
    <citation type="submission" date="2018-10" db="EMBL/GenBank/DDBJ databases">
        <title>Phylogenomics of Brevibacillus.</title>
        <authorList>
            <person name="Dunlap C."/>
        </authorList>
    </citation>
    <scope>NUCLEOTIDE SEQUENCE [LARGE SCALE GENOMIC DNA]</scope>
    <source>
        <strain evidence="2 3">NRRL NRS 1219</strain>
    </source>
</reference>
<sequence length="176" mass="19523">MKGHAHQHTIYSYKLLYRFRWGLIGYLLQLVLIGLSLIGSSMLLQVPVASLVVTLAILPVVPICHLFIFRLYARLRSQKPRTTADMLVSPWWGAGYLLPVPLSVYRASECTVLFGSVFIAAGAYVWLSADYGLTLLGGVVIVALPRLIALLASFRQPSESRVKYENRGIAFLKTDG</sequence>
<gene>
    <name evidence="1" type="ORF">BAG01nite_18180</name>
    <name evidence="2" type="ORF">EB820_10335</name>
</gene>
<reference evidence="1 4" key="2">
    <citation type="submission" date="2019-06" db="EMBL/GenBank/DDBJ databases">
        <title>Whole genome shotgun sequence of Brevibacillus agri NBRC 15538.</title>
        <authorList>
            <person name="Hosoyama A."/>
            <person name="Uohara A."/>
            <person name="Ohji S."/>
            <person name="Ichikawa N."/>
        </authorList>
    </citation>
    <scope>NUCLEOTIDE SEQUENCE [LARGE SCALE GENOMIC DNA]</scope>
    <source>
        <strain evidence="1 4">NBRC 15538</strain>
    </source>
</reference>
<dbReference type="GeneID" id="82809174"/>
<dbReference type="RefSeq" id="WP_005830515.1">
    <property type="nucleotide sequence ID" value="NZ_BJOD01000015.1"/>
</dbReference>
<evidence type="ECO:0000313" key="2">
    <source>
        <dbReference type="EMBL" id="RNB56025.1"/>
    </source>
</evidence>
<dbReference type="EMBL" id="RHHN01000030">
    <property type="protein sequence ID" value="RNB56025.1"/>
    <property type="molecule type" value="Genomic_DNA"/>
</dbReference>
<evidence type="ECO:0000313" key="3">
    <source>
        <dbReference type="Proteomes" id="UP000276178"/>
    </source>
</evidence>
<evidence type="ECO:0000313" key="1">
    <source>
        <dbReference type="EMBL" id="GED25716.1"/>
    </source>
</evidence>
<organism evidence="2 3">
    <name type="scientific">Brevibacillus agri</name>
    <dbReference type="NCBI Taxonomy" id="51101"/>
    <lineage>
        <taxon>Bacteria</taxon>
        <taxon>Bacillati</taxon>
        <taxon>Bacillota</taxon>
        <taxon>Bacilli</taxon>
        <taxon>Bacillales</taxon>
        <taxon>Paenibacillaceae</taxon>
        <taxon>Brevibacillus</taxon>
    </lineage>
</organism>
<comment type="caution">
    <text evidence="2">The sequence shown here is derived from an EMBL/GenBank/DDBJ whole genome shotgun (WGS) entry which is preliminary data.</text>
</comment>
<dbReference type="EMBL" id="BJOD01000015">
    <property type="protein sequence ID" value="GED25716.1"/>
    <property type="molecule type" value="Genomic_DNA"/>
</dbReference>
<keyword evidence="4" id="KW-1185">Reference proteome</keyword>
<name>A0A3M8AZH0_9BACL</name>
<dbReference type="AlphaFoldDB" id="A0A3M8AZH0"/>